<keyword evidence="1" id="KW-0694">RNA-binding</keyword>
<feature type="region of interest" description="Disordered" evidence="2">
    <location>
        <begin position="1"/>
        <end position="25"/>
    </location>
</feature>
<evidence type="ECO:0000313" key="5">
    <source>
        <dbReference type="Proteomes" id="UP000823775"/>
    </source>
</evidence>
<sequence length="158" mass="17630">MAHGAQGFHPPDPLMENVTPSRNSVWSQRSTKLSSLPPVARVGGYGNQPSGMGHRDFDYIPPPHAKAPTDFMMKQGQVFTSRTPKSDESVIQALWDPGSQTIDADLQLQHKTIEEGIITSRLLPSSKMGCILGQGGQVINEMRRRTKWIFVFFQRRQA</sequence>
<reference evidence="4 5" key="1">
    <citation type="journal article" date="2021" name="BMC Genomics">
        <title>Datura genome reveals duplications of psychoactive alkaloid biosynthetic genes and high mutation rate following tissue culture.</title>
        <authorList>
            <person name="Rajewski A."/>
            <person name="Carter-House D."/>
            <person name="Stajich J."/>
            <person name="Litt A."/>
        </authorList>
    </citation>
    <scope>NUCLEOTIDE SEQUENCE [LARGE SCALE GENOMIC DNA]</scope>
    <source>
        <strain evidence="4">AR-01</strain>
    </source>
</reference>
<keyword evidence="5" id="KW-1185">Reference proteome</keyword>
<dbReference type="Proteomes" id="UP000823775">
    <property type="component" value="Unassembled WGS sequence"/>
</dbReference>
<proteinExistence type="predicted"/>
<evidence type="ECO:0000313" key="4">
    <source>
        <dbReference type="EMBL" id="MCD7457900.1"/>
    </source>
</evidence>
<dbReference type="EMBL" id="JACEIK010000485">
    <property type="protein sequence ID" value="MCD7457900.1"/>
    <property type="molecule type" value="Genomic_DNA"/>
</dbReference>
<accession>A0ABS8SGG1</accession>
<comment type="caution">
    <text evidence="4">The sequence shown here is derived from an EMBL/GenBank/DDBJ whole genome shotgun (WGS) entry which is preliminary data.</text>
</comment>
<evidence type="ECO:0000256" key="2">
    <source>
        <dbReference type="SAM" id="MobiDB-lite"/>
    </source>
</evidence>
<dbReference type="Pfam" id="PF00013">
    <property type="entry name" value="KH_1"/>
    <property type="match status" value="1"/>
</dbReference>
<organism evidence="4 5">
    <name type="scientific">Datura stramonium</name>
    <name type="common">Jimsonweed</name>
    <name type="synonym">Common thornapple</name>
    <dbReference type="NCBI Taxonomy" id="4076"/>
    <lineage>
        <taxon>Eukaryota</taxon>
        <taxon>Viridiplantae</taxon>
        <taxon>Streptophyta</taxon>
        <taxon>Embryophyta</taxon>
        <taxon>Tracheophyta</taxon>
        <taxon>Spermatophyta</taxon>
        <taxon>Magnoliopsida</taxon>
        <taxon>eudicotyledons</taxon>
        <taxon>Gunneridae</taxon>
        <taxon>Pentapetalae</taxon>
        <taxon>asterids</taxon>
        <taxon>lamiids</taxon>
        <taxon>Solanales</taxon>
        <taxon>Solanaceae</taxon>
        <taxon>Solanoideae</taxon>
        <taxon>Datureae</taxon>
        <taxon>Datura</taxon>
    </lineage>
</organism>
<evidence type="ECO:0000256" key="1">
    <source>
        <dbReference type="PROSITE-ProRule" id="PRU00117"/>
    </source>
</evidence>
<protein>
    <recommendedName>
        <fullName evidence="3">K Homology domain-containing protein</fullName>
    </recommendedName>
</protein>
<dbReference type="SUPFAM" id="SSF54814">
    <property type="entry name" value="Prokaryotic type KH domain (KH-domain type II)"/>
    <property type="match status" value="1"/>
</dbReference>
<evidence type="ECO:0000259" key="3">
    <source>
        <dbReference type="Pfam" id="PF00013"/>
    </source>
</evidence>
<dbReference type="InterPro" id="IPR009019">
    <property type="entry name" value="KH_sf_prok-type"/>
</dbReference>
<feature type="domain" description="K Homology" evidence="3">
    <location>
        <begin position="122"/>
        <end position="147"/>
    </location>
</feature>
<dbReference type="PROSITE" id="PS50084">
    <property type="entry name" value="KH_TYPE_1"/>
    <property type="match status" value="1"/>
</dbReference>
<name>A0ABS8SGG1_DATST</name>
<dbReference type="InterPro" id="IPR004088">
    <property type="entry name" value="KH_dom_type_1"/>
</dbReference>
<dbReference type="Gene3D" id="3.30.310.210">
    <property type="match status" value="1"/>
</dbReference>
<gene>
    <name evidence="4" type="ORF">HAX54_036537</name>
</gene>